<gene>
    <name evidence="1" type="ORF">OKA104_LOCUS48757</name>
</gene>
<organism evidence="1 2">
    <name type="scientific">Adineta steineri</name>
    <dbReference type="NCBI Taxonomy" id="433720"/>
    <lineage>
        <taxon>Eukaryota</taxon>
        <taxon>Metazoa</taxon>
        <taxon>Spiralia</taxon>
        <taxon>Gnathifera</taxon>
        <taxon>Rotifera</taxon>
        <taxon>Eurotatoria</taxon>
        <taxon>Bdelloidea</taxon>
        <taxon>Adinetida</taxon>
        <taxon>Adinetidae</taxon>
        <taxon>Adineta</taxon>
    </lineage>
</organism>
<evidence type="ECO:0000313" key="1">
    <source>
        <dbReference type="EMBL" id="CAF4350125.1"/>
    </source>
</evidence>
<evidence type="ECO:0000313" key="2">
    <source>
        <dbReference type="Proteomes" id="UP000663881"/>
    </source>
</evidence>
<protein>
    <recommendedName>
        <fullName evidence="3">Helitron helicase-like domain-containing protein</fullName>
    </recommendedName>
</protein>
<accession>A0A820KXM3</accession>
<feature type="non-terminal residue" evidence="1">
    <location>
        <position position="192"/>
    </location>
</feature>
<dbReference type="Proteomes" id="UP000663881">
    <property type="component" value="Unassembled WGS sequence"/>
</dbReference>
<dbReference type="EMBL" id="CAJOAY010021638">
    <property type="protein sequence ID" value="CAF4350125.1"/>
    <property type="molecule type" value="Genomic_DNA"/>
</dbReference>
<sequence length="192" mass="22942">MNLFIKGGAWSLGKVTDWFIRIEMQLRGSPHAHMPIWVKDAPKYSGPKTDNETRKKIVEFCDKYITTRFPSLNEDPILHNQIKDFQTHSRNHSKRCVRYPGKPCIFIFPRAVALRTFICEPIKIENDEDKERYKKIKKILIEMNAAMNLLEKEKILTWSDFDNLLNKYNWTYDEYEFALRIIHTRPTIIHKR</sequence>
<dbReference type="AlphaFoldDB" id="A0A820KXM3"/>
<reference evidence="1" key="1">
    <citation type="submission" date="2021-02" db="EMBL/GenBank/DDBJ databases">
        <authorList>
            <person name="Nowell W R."/>
        </authorList>
    </citation>
    <scope>NUCLEOTIDE SEQUENCE</scope>
</reference>
<proteinExistence type="predicted"/>
<name>A0A820KXM3_9BILA</name>
<evidence type="ECO:0008006" key="3">
    <source>
        <dbReference type="Google" id="ProtNLM"/>
    </source>
</evidence>
<comment type="caution">
    <text evidence="1">The sequence shown here is derived from an EMBL/GenBank/DDBJ whole genome shotgun (WGS) entry which is preliminary data.</text>
</comment>